<keyword evidence="2" id="KW-0472">Membrane</keyword>
<evidence type="ECO:0000313" key="5">
    <source>
        <dbReference type="Proteomes" id="UP000294933"/>
    </source>
</evidence>
<name>A0A4Y7PJV6_9AGAM</name>
<proteinExistence type="predicted"/>
<dbReference type="PANTHER" id="PTHR38409">
    <property type="entry name" value="MDM10-COMPLEMENTING PROTEIN 1"/>
    <property type="match status" value="1"/>
</dbReference>
<evidence type="ECO:0000256" key="1">
    <source>
        <dbReference type="SAM" id="MobiDB-lite"/>
    </source>
</evidence>
<feature type="transmembrane region" description="Helical" evidence="2">
    <location>
        <begin position="237"/>
        <end position="254"/>
    </location>
</feature>
<keyword evidence="5" id="KW-1185">Reference proteome</keyword>
<dbReference type="Gene3D" id="1.20.1300.10">
    <property type="entry name" value="Fumarate reductase/succinate dehydrogenase, transmembrane subunit"/>
    <property type="match status" value="1"/>
</dbReference>
<feature type="domain" description="Mitochondrial adapter protein MCP1 transmembrane" evidence="3">
    <location>
        <begin position="130"/>
        <end position="243"/>
    </location>
</feature>
<feature type="region of interest" description="Disordered" evidence="1">
    <location>
        <begin position="211"/>
        <end position="231"/>
    </location>
</feature>
<dbReference type="Proteomes" id="UP000294933">
    <property type="component" value="Unassembled WGS sequence"/>
</dbReference>
<protein>
    <recommendedName>
        <fullName evidence="3">Mitochondrial adapter protein MCP1 transmembrane domain-containing protein</fullName>
    </recommendedName>
</protein>
<dbReference type="InterPro" id="IPR039960">
    <property type="entry name" value="MCP1"/>
</dbReference>
<dbReference type="InterPro" id="IPR012472">
    <property type="entry name" value="MCP1_TM"/>
</dbReference>
<reference evidence="4 5" key="1">
    <citation type="submission" date="2018-06" db="EMBL/GenBank/DDBJ databases">
        <title>A transcriptomic atlas of mushroom development highlights an independent origin of complex multicellularity.</title>
        <authorList>
            <consortium name="DOE Joint Genome Institute"/>
            <person name="Krizsan K."/>
            <person name="Almasi E."/>
            <person name="Merenyi Z."/>
            <person name="Sahu N."/>
            <person name="Viragh M."/>
            <person name="Koszo T."/>
            <person name="Mondo S."/>
            <person name="Kiss B."/>
            <person name="Balint B."/>
            <person name="Kues U."/>
            <person name="Barry K."/>
            <person name="Hegedus J.C."/>
            <person name="Henrissat B."/>
            <person name="Johnson J."/>
            <person name="Lipzen A."/>
            <person name="Ohm R."/>
            <person name="Nagy I."/>
            <person name="Pangilinan J."/>
            <person name="Yan J."/>
            <person name="Xiong Y."/>
            <person name="Grigoriev I.V."/>
            <person name="Hibbett D.S."/>
            <person name="Nagy L.G."/>
        </authorList>
    </citation>
    <scope>NUCLEOTIDE SEQUENCE [LARGE SCALE GENOMIC DNA]</scope>
    <source>
        <strain evidence="4 5">SZMC22713</strain>
    </source>
</reference>
<dbReference type="PANTHER" id="PTHR38409:SF1">
    <property type="entry name" value="MITOCHONDRIAL ADAPTER PROTEIN MCP1"/>
    <property type="match status" value="1"/>
</dbReference>
<dbReference type="VEuPathDB" id="FungiDB:BD410DRAFT_86243"/>
<dbReference type="Pfam" id="PF07950">
    <property type="entry name" value="MCP1_TM"/>
    <property type="match status" value="1"/>
</dbReference>
<keyword evidence="2" id="KW-1133">Transmembrane helix</keyword>
<feature type="transmembrane region" description="Helical" evidence="2">
    <location>
        <begin position="117"/>
        <end position="136"/>
    </location>
</feature>
<dbReference type="EMBL" id="ML170263">
    <property type="protein sequence ID" value="TDL15753.1"/>
    <property type="molecule type" value="Genomic_DNA"/>
</dbReference>
<dbReference type="SUPFAM" id="SSF81343">
    <property type="entry name" value="Fumarate reductase respiratory complex transmembrane subunits"/>
    <property type="match status" value="1"/>
</dbReference>
<evidence type="ECO:0000259" key="3">
    <source>
        <dbReference type="Pfam" id="PF07950"/>
    </source>
</evidence>
<dbReference type="InterPro" id="IPR034804">
    <property type="entry name" value="SQR/QFR_C/D"/>
</dbReference>
<organism evidence="4 5">
    <name type="scientific">Rickenella mellea</name>
    <dbReference type="NCBI Taxonomy" id="50990"/>
    <lineage>
        <taxon>Eukaryota</taxon>
        <taxon>Fungi</taxon>
        <taxon>Dikarya</taxon>
        <taxon>Basidiomycota</taxon>
        <taxon>Agaricomycotina</taxon>
        <taxon>Agaricomycetes</taxon>
        <taxon>Hymenochaetales</taxon>
        <taxon>Rickenellaceae</taxon>
        <taxon>Rickenella</taxon>
    </lineage>
</organism>
<keyword evidence="2" id="KW-0812">Transmembrane</keyword>
<dbReference type="AlphaFoldDB" id="A0A4Y7PJV6"/>
<evidence type="ECO:0000313" key="4">
    <source>
        <dbReference type="EMBL" id="TDL15753.1"/>
    </source>
</evidence>
<feature type="transmembrane region" description="Helical" evidence="2">
    <location>
        <begin position="175"/>
        <end position="202"/>
    </location>
</feature>
<feature type="transmembrane region" description="Helical" evidence="2">
    <location>
        <begin position="86"/>
        <end position="105"/>
    </location>
</feature>
<evidence type="ECO:0000256" key="2">
    <source>
        <dbReference type="SAM" id="Phobius"/>
    </source>
</evidence>
<gene>
    <name evidence="4" type="ORF">BD410DRAFT_86243</name>
</gene>
<dbReference type="GO" id="GO:0016020">
    <property type="term" value="C:membrane"/>
    <property type="evidence" value="ECO:0007669"/>
    <property type="project" value="InterPro"/>
</dbReference>
<dbReference type="GO" id="GO:0055088">
    <property type="term" value="P:lipid homeostasis"/>
    <property type="evidence" value="ECO:0007669"/>
    <property type="project" value="InterPro"/>
</dbReference>
<dbReference type="OrthoDB" id="10259513at2759"/>
<accession>A0A4Y7PJV6</accession>
<sequence length="280" mass="30970">MPPEPATARHGSFSLSSPYWSITTLRRRLTPVLTTISHVPTPFITTFLLIHLSAPAMANFGGSELSSQVMLLGREYYQSTPTQEWLLVYTPLLIHFSAGALKRLLSPAPFKISSPRRTLLTLTAYIAPLFLPLHILTNRVHPTSPDIPVLAVGPGELDYEFVKVGLVGEGRWRSWAAYAALVGCVGLHAVEGWSVLWGTWVLPPRQRQRQQQLELEDGGGGGEERRRNSNKVPKRRWVGALGALAVLSGLAVIAQEPLYALPSLVARYRAAYELSPFFRL</sequence>